<name>A0A6J7D8P3_9ZZZZ</name>
<protein>
    <submittedName>
        <fullName evidence="1">Unannotated protein</fullName>
    </submittedName>
</protein>
<sequence>MEPSTFDQFEGAMDPALKLQIAHDTATALVARVRDEGTVDIVQRLLEYTREYGVGEIAELWASAPAHSLPGALWRLYVVHASIVNDPDTAAHAYQRGVTDLNTIDEVVAGARQPTGPEDIRELADEILRGAFVGELSDALERAAAYCRIEAHGVTTLVAGTEIGTSALLERAVTLADFAQDLHACSVLAMANKLT</sequence>
<proteinExistence type="predicted"/>
<organism evidence="1">
    <name type="scientific">freshwater metagenome</name>
    <dbReference type="NCBI Taxonomy" id="449393"/>
    <lineage>
        <taxon>unclassified sequences</taxon>
        <taxon>metagenomes</taxon>
        <taxon>ecological metagenomes</taxon>
    </lineage>
</organism>
<dbReference type="EMBL" id="CAFBLF010000073">
    <property type="protein sequence ID" value="CAB4864839.1"/>
    <property type="molecule type" value="Genomic_DNA"/>
</dbReference>
<dbReference type="AlphaFoldDB" id="A0A6J7D8P3"/>
<evidence type="ECO:0000313" key="1">
    <source>
        <dbReference type="EMBL" id="CAB4864839.1"/>
    </source>
</evidence>
<accession>A0A6J7D8P3</accession>
<reference evidence="1" key="1">
    <citation type="submission" date="2020-05" db="EMBL/GenBank/DDBJ databases">
        <authorList>
            <person name="Chiriac C."/>
            <person name="Salcher M."/>
            <person name="Ghai R."/>
            <person name="Kavagutti S V."/>
        </authorList>
    </citation>
    <scope>NUCLEOTIDE SEQUENCE</scope>
</reference>
<gene>
    <name evidence="1" type="ORF">UFOPK3339_00595</name>
</gene>